<evidence type="ECO:0000256" key="3">
    <source>
        <dbReference type="ARBA" id="ARBA00023136"/>
    </source>
</evidence>
<evidence type="ECO:0000313" key="6">
    <source>
        <dbReference type="EMBL" id="SUY76745.1"/>
    </source>
</evidence>
<dbReference type="Gene3D" id="1.20.1250.20">
    <property type="entry name" value="MFS general substrate transporter like domains"/>
    <property type="match status" value="1"/>
</dbReference>
<evidence type="ECO:0000256" key="2">
    <source>
        <dbReference type="ARBA" id="ARBA00022989"/>
    </source>
</evidence>
<feature type="transmembrane region" description="Helical" evidence="4">
    <location>
        <begin position="215"/>
        <end position="236"/>
    </location>
</feature>
<feature type="transmembrane region" description="Helical" evidence="4">
    <location>
        <begin position="277"/>
        <end position="294"/>
    </location>
</feature>
<dbReference type="AlphaFoldDB" id="A0A8B4S3N3"/>
<feature type="transmembrane region" description="Helical" evidence="4">
    <location>
        <begin position="35"/>
        <end position="59"/>
    </location>
</feature>
<feature type="transmembrane region" description="Helical" evidence="4">
    <location>
        <begin position="129"/>
        <end position="152"/>
    </location>
</feature>
<keyword evidence="3 4" id="KW-0472">Membrane</keyword>
<evidence type="ECO:0000256" key="4">
    <source>
        <dbReference type="SAM" id="Phobius"/>
    </source>
</evidence>
<feature type="transmembrane region" description="Helical" evidence="4">
    <location>
        <begin position="242"/>
        <end position="265"/>
    </location>
</feature>
<evidence type="ECO:0000256" key="1">
    <source>
        <dbReference type="ARBA" id="ARBA00022692"/>
    </source>
</evidence>
<dbReference type="GeneID" id="64000083"/>
<proteinExistence type="predicted"/>
<keyword evidence="7" id="KW-1185">Reference proteome</keyword>
<evidence type="ECO:0000313" key="7">
    <source>
        <dbReference type="Proteomes" id="UP000255070"/>
    </source>
</evidence>
<keyword evidence="2 4" id="KW-1133">Transmembrane helix</keyword>
<dbReference type="GO" id="GO:0022857">
    <property type="term" value="F:transmembrane transporter activity"/>
    <property type="evidence" value="ECO:0007669"/>
    <property type="project" value="InterPro"/>
</dbReference>
<evidence type="ECO:0000259" key="5">
    <source>
        <dbReference type="PROSITE" id="PS50850"/>
    </source>
</evidence>
<dbReference type="EMBL" id="UFXL01000001">
    <property type="protein sequence ID" value="SUY76745.1"/>
    <property type="molecule type" value="Genomic_DNA"/>
</dbReference>
<feature type="transmembrane region" description="Helical" evidence="4">
    <location>
        <begin position="300"/>
        <end position="323"/>
    </location>
</feature>
<dbReference type="RefSeq" id="WP_003077001.1">
    <property type="nucleotide sequence ID" value="NZ_BBJZ01000026.1"/>
</dbReference>
<comment type="caution">
    <text evidence="6">The sequence shown here is derived from an EMBL/GenBank/DDBJ whole genome shotgun (WGS) entry which is preliminary data.</text>
</comment>
<protein>
    <submittedName>
        <fullName evidence="6">Arabinose efflux permease</fullName>
    </submittedName>
</protein>
<reference evidence="6 7" key="1">
    <citation type="submission" date="2018-06" db="EMBL/GenBank/DDBJ databases">
        <authorList>
            <consortium name="Pathogen Informatics"/>
            <person name="Doyle S."/>
        </authorList>
    </citation>
    <scope>NUCLEOTIDE SEQUENCE [LARGE SCALE GENOMIC DNA]</scope>
    <source>
        <strain evidence="6 7">NCTC10698</strain>
    </source>
</reference>
<dbReference type="InterPro" id="IPR011701">
    <property type="entry name" value="MFS"/>
</dbReference>
<gene>
    <name evidence="6" type="ORF">NCTC10698_01793</name>
</gene>
<keyword evidence="1 4" id="KW-0812">Transmembrane</keyword>
<dbReference type="Proteomes" id="UP000255070">
    <property type="component" value="Unassembled WGS sequence"/>
</dbReference>
<feature type="transmembrane region" description="Helical" evidence="4">
    <location>
        <begin position="71"/>
        <end position="91"/>
    </location>
</feature>
<dbReference type="PANTHER" id="PTHR23526">
    <property type="entry name" value="INTEGRAL MEMBRANE TRANSPORT PROTEIN-RELATED"/>
    <property type="match status" value="1"/>
</dbReference>
<sequence>MNAALLRLILAQVCIHGTMTGMRMATPLLALKEGYSAAAVGMLLALFALTQVFLSLPAGRYADRHGLKRPLIISVVAACSGAGVAVLFPIYPVLCLSALLTGGAAGMALIALQRHVGRMAHNKDELRKVFSWLAIGPAISNFLGPFAAGLLIDYAGGEAASTTGFRAAFLLLTLMPLAAWFWARTVQELPALQTEGANQKATAWDLVQNRGFRRLLLLNWALSSCWDVHTFVVPILGHERGLPASVIGSILGAFAIAAAVIRMLMPIITRHLAESQVVLGAMVAACALFIAYPFMPGAWTMGACSVLLGVVLGSVQPMVMSMIHQITPPERHGEALGLRMMAINGSSVLMPVLFGSLGTVVGVSALFWAVGALVGVSSRLPWLIGKQDMPTDEWEAH</sequence>
<dbReference type="Pfam" id="PF07690">
    <property type="entry name" value="MFS_1"/>
    <property type="match status" value="1"/>
</dbReference>
<feature type="transmembrane region" description="Helical" evidence="4">
    <location>
        <begin position="164"/>
        <end position="183"/>
    </location>
</feature>
<organism evidence="6 7">
    <name type="scientific">Comamonas testosteroni</name>
    <name type="common">Pseudomonas testosteroni</name>
    <dbReference type="NCBI Taxonomy" id="285"/>
    <lineage>
        <taxon>Bacteria</taxon>
        <taxon>Pseudomonadati</taxon>
        <taxon>Pseudomonadota</taxon>
        <taxon>Betaproteobacteria</taxon>
        <taxon>Burkholderiales</taxon>
        <taxon>Comamonadaceae</taxon>
        <taxon>Comamonas</taxon>
    </lineage>
</organism>
<name>A0A8B4S3N3_COMTE</name>
<feature type="transmembrane region" description="Helical" evidence="4">
    <location>
        <begin position="97"/>
        <end position="117"/>
    </location>
</feature>
<accession>A0A8B4S3N3</accession>
<dbReference type="InterPro" id="IPR020846">
    <property type="entry name" value="MFS_dom"/>
</dbReference>
<dbReference type="SUPFAM" id="SSF103473">
    <property type="entry name" value="MFS general substrate transporter"/>
    <property type="match status" value="1"/>
</dbReference>
<feature type="domain" description="Major facilitator superfamily (MFS) profile" evidence="5">
    <location>
        <begin position="1"/>
        <end position="389"/>
    </location>
</feature>
<dbReference type="InterPro" id="IPR052528">
    <property type="entry name" value="Sugar_transport-like"/>
</dbReference>
<dbReference type="InterPro" id="IPR036259">
    <property type="entry name" value="MFS_trans_sf"/>
</dbReference>
<dbReference type="PROSITE" id="PS50850">
    <property type="entry name" value="MFS"/>
    <property type="match status" value="1"/>
</dbReference>
<dbReference type="PANTHER" id="PTHR23526:SF4">
    <property type="entry name" value="INTEGRAL MEMBRANE TRANSPORT PROTEIN"/>
    <property type="match status" value="1"/>
</dbReference>